<dbReference type="PANTHER" id="PTHR30341:SF0">
    <property type="entry name" value="NA(+)_H(+) ANTIPORTER NHAA"/>
    <property type="match status" value="1"/>
</dbReference>
<keyword evidence="7" id="KW-0915">Sodium</keyword>
<comment type="function">
    <text evidence="7">Na(+)/H(+) antiporter that extrudes sodium in exchange for external protons.</text>
</comment>
<evidence type="ECO:0000256" key="2">
    <source>
        <dbReference type="ARBA" id="ARBA00022475"/>
    </source>
</evidence>
<gene>
    <name evidence="7 8" type="primary">nhaA</name>
    <name evidence="8" type="ORF">CQA53_01190</name>
</gene>
<dbReference type="Gene3D" id="1.20.1530.10">
    <property type="entry name" value="Na+/H+ antiporter like domain"/>
    <property type="match status" value="1"/>
</dbReference>
<dbReference type="AlphaFoldDB" id="A0A3D8IRT2"/>
<feature type="transmembrane region" description="Helical" evidence="7">
    <location>
        <begin position="333"/>
        <end position="354"/>
    </location>
</feature>
<dbReference type="EMBL" id="NXLQ01000001">
    <property type="protein sequence ID" value="RDU67646.1"/>
    <property type="molecule type" value="Genomic_DNA"/>
</dbReference>
<keyword evidence="7" id="KW-0813">Transport</keyword>
<accession>A0A3D8IRT2</accession>
<keyword evidence="3" id="KW-0997">Cell inner membrane</keyword>
<keyword evidence="5 7" id="KW-1133">Transmembrane helix</keyword>
<feature type="transmembrane region" description="Helical" evidence="7">
    <location>
        <begin position="93"/>
        <end position="115"/>
    </location>
</feature>
<feature type="transmembrane region" description="Helical" evidence="7">
    <location>
        <begin position="152"/>
        <end position="176"/>
    </location>
</feature>
<evidence type="ECO:0000313" key="9">
    <source>
        <dbReference type="Proteomes" id="UP000256379"/>
    </source>
</evidence>
<evidence type="ECO:0000313" key="8">
    <source>
        <dbReference type="EMBL" id="RDU67646.1"/>
    </source>
</evidence>
<dbReference type="Pfam" id="PF06965">
    <property type="entry name" value="Na_H_antiport_1"/>
    <property type="match status" value="1"/>
</dbReference>
<evidence type="ECO:0000256" key="5">
    <source>
        <dbReference type="ARBA" id="ARBA00022989"/>
    </source>
</evidence>
<feature type="transmembrane region" description="Helical" evidence="7">
    <location>
        <begin position="303"/>
        <end position="321"/>
    </location>
</feature>
<protein>
    <recommendedName>
        <fullName evidence="7">Na(+)/H(+) antiporter NhaA</fullName>
    </recommendedName>
    <alternativeName>
        <fullName evidence="7">Sodium/proton antiporter NhaA</fullName>
    </alternativeName>
</protein>
<keyword evidence="7" id="KW-0050">Antiport</keyword>
<keyword evidence="4 7" id="KW-0812">Transmembrane</keyword>
<name>A0A3D8IRT2_9HELI</name>
<comment type="subcellular location">
    <subcellularLocation>
        <location evidence="1">Cell inner membrane</location>
        <topology evidence="1">Multi-pass membrane protein</topology>
    </subcellularLocation>
    <subcellularLocation>
        <location evidence="7">Cell membrane</location>
        <topology evidence="7">Multi-pass membrane protein</topology>
    </subcellularLocation>
</comment>
<dbReference type="HAMAP" id="MF_01844">
    <property type="entry name" value="NhaA"/>
    <property type="match status" value="1"/>
</dbReference>
<dbReference type="Proteomes" id="UP000256379">
    <property type="component" value="Unassembled WGS sequence"/>
</dbReference>
<keyword evidence="6 7" id="KW-0472">Membrane</keyword>
<dbReference type="NCBIfam" id="TIGR00773">
    <property type="entry name" value="NhaA"/>
    <property type="match status" value="1"/>
</dbReference>
<comment type="caution">
    <text evidence="8">The sequence shown here is derived from an EMBL/GenBank/DDBJ whole genome shotgun (WGS) entry which is preliminary data.</text>
</comment>
<dbReference type="RefSeq" id="WP_115542172.1">
    <property type="nucleotide sequence ID" value="NZ_NXLQ01000001.1"/>
</dbReference>
<organism evidence="8 9">
    <name type="scientific">Helicobacter didelphidarum</name>
    <dbReference type="NCBI Taxonomy" id="2040648"/>
    <lineage>
        <taxon>Bacteria</taxon>
        <taxon>Pseudomonadati</taxon>
        <taxon>Campylobacterota</taxon>
        <taxon>Epsilonproteobacteria</taxon>
        <taxon>Campylobacterales</taxon>
        <taxon>Helicobacteraceae</taxon>
        <taxon>Helicobacter</taxon>
    </lineage>
</organism>
<feature type="transmembrane region" description="Helical" evidence="7">
    <location>
        <begin position="16"/>
        <end position="36"/>
    </location>
</feature>
<dbReference type="OrthoDB" id="9808135at2"/>
<feature type="transmembrane region" description="Helical" evidence="7">
    <location>
        <begin position="210"/>
        <end position="236"/>
    </location>
</feature>
<dbReference type="GO" id="GO:0006885">
    <property type="term" value="P:regulation of pH"/>
    <property type="evidence" value="ECO:0007669"/>
    <property type="project" value="UniProtKB-UniRule"/>
</dbReference>
<dbReference type="GO" id="GO:0015385">
    <property type="term" value="F:sodium:proton antiporter activity"/>
    <property type="evidence" value="ECO:0007669"/>
    <property type="project" value="UniProtKB-UniRule"/>
</dbReference>
<keyword evidence="7" id="KW-0406">Ion transport</keyword>
<proteinExistence type="inferred from homology"/>
<evidence type="ECO:0000256" key="7">
    <source>
        <dbReference type="HAMAP-Rule" id="MF_01844"/>
    </source>
</evidence>
<evidence type="ECO:0000256" key="6">
    <source>
        <dbReference type="ARBA" id="ARBA00023136"/>
    </source>
</evidence>
<feature type="transmembrane region" description="Helical" evidence="7">
    <location>
        <begin position="64"/>
        <end position="81"/>
    </location>
</feature>
<keyword evidence="2 7" id="KW-1003">Cell membrane</keyword>
<comment type="catalytic activity">
    <reaction evidence="7">
        <text>Na(+)(in) + 2 H(+)(out) = Na(+)(out) + 2 H(+)(in)</text>
        <dbReference type="Rhea" id="RHEA:29251"/>
        <dbReference type="ChEBI" id="CHEBI:15378"/>
        <dbReference type="ChEBI" id="CHEBI:29101"/>
    </reaction>
</comment>
<keyword evidence="7" id="KW-0739">Sodium transport</keyword>
<sequence length="430" mass="47613">MRMTQALADFIKSESFGGIFLAISTLMALGIANSPLQHYYREFFHYEFGFTFNKYHIGMSLRDWINDVLMSFFFLLVGLEIKREMLFGELNSFSKAAFPAIAAIGGMIVPGVIYYALNYDTNSSHGFGIPMATDIAFALGVMLMLGKRVPTALKIFLVTLAVVDDLGAIVVIALFYGGNIQVMWLAVAGIIIIVLTLCNSKGIKLLRVYLILGVLLWIFVHMSGIHATIAAVVLAFCIPVRAKQDFSAFQAQLNEWSKIKVYQTQEDSVLLDAHKVEFIHEIRENILHTQNPLLRLEHFLQPWSAYFIMPLFAFANAGVTLQSNFNFHIDHIFLGIFLGLVVGKPVGIFLTTFLCEKFGIAKRPTGISWLHIIGAGMLAGIGFTMSLFVSGLAFDNEAARELSKVTILIASLSSCIVGVIFLLLIGKSKN</sequence>
<dbReference type="PANTHER" id="PTHR30341">
    <property type="entry name" value="SODIUM ION/PROTON ANTIPORTER NHAA-RELATED"/>
    <property type="match status" value="1"/>
</dbReference>
<keyword evidence="9" id="KW-1185">Reference proteome</keyword>
<feature type="transmembrane region" description="Helical" evidence="7">
    <location>
        <begin position="127"/>
        <end position="145"/>
    </location>
</feature>
<comment type="similarity">
    <text evidence="7">Belongs to the NhaA Na(+)/H(+) (TC 2.A.33) antiporter family.</text>
</comment>
<evidence type="ECO:0000256" key="4">
    <source>
        <dbReference type="ARBA" id="ARBA00022692"/>
    </source>
</evidence>
<dbReference type="InterPro" id="IPR023171">
    <property type="entry name" value="Na/H_antiporter_dom_sf"/>
</dbReference>
<feature type="transmembrane region" description="Helical" evidence="7">
    <location>
        <begin position="405"/>
        <end position="425"/>
    </location>
</feature>
<reference evidence="8 9" key="1">
    <citation type="submission" date="2018-04" db="EMBL/GenBank/DDBJ databases">
        <title>Novel Campyloabacter and Helicobacter Species and Strains.</title>
        <authorList>
            <person name="Mannion A.J."/>
            <person name="Shen Z."/>
            <person name="Fox J.G."/>
        </authorList>
    </citation>
    <scope>NUCLEOTIDE SEQUENCE [LARGE SCALE GENOMIC DNA]</scope>
    <source>
        <strain evidence="8 9">MIT 17-337</strain>
    </source>
</reference>
<evidence type="ECO:0000256" key="1">
    <source>
        <dbReference type="ARBA" id="ARBA00004429"/>
    </source>
</evidence>
<feature type="transmembrane region" description="Helical" evidence="7">
    <location>
        <begin position="366"/>
        <end position="393"/>
    </location>
</feature>
<evidence type="ECO:0000256" key="3">
    <source>
        <dbReference type="ARBA" id="ARBA00022519"/>
    </source>
</evidence>
<dbReference type="GO" id="GO:0005886">
    <property type="term" value="C:plasma membrane"/>
    <property type="evidence" value="ECO:0007669"/>
    <property type="project" value="UniProtKB-SubCell"/>
</dbReference>
<feature type="transmembrane region" description="Helical" evidence="7">
    <location>
        <begin position="182"/>
        <end position="198"/>
    </location>
</feature>
<dbReference type="InterPro" id="IPR004670">
    <property type="entry name" value="NhaA"/>
</dbReference>